<organism evidence="2 3">
    <name type="scientific">Shewanella jiangmenensis</name>
    <dbReference type="NCBI Taxonomy" id="2837387"/>
    <lineage>
        <taxon>Bacteria</taxon>
        <taxon>Pseudomonadati</taxon>
        <taxon>Pseudomonadota</taxon>
        <taxon>Gammaproteobacteria</taxon>
        <taxon>Alteromonadales</taxon>
        <taxon>Shewanellaceae</taxon>
        <taxon>Shewanella</taxon>
    </lineage>
</organism>
<name>A0ABS5V6R0_9GAMM</name>
<evidence type="ECO:0000256" key="1">
    <source>
        <dbReference type="SAM" id="SignalP"/>
    </source>
</evidence>
<sequence length="497" mass="55792">MKTHVLALCMLGSVASAHGVEAVFSSDFETGTAPQWSFVYGCDRKDATPRTGEAALRCGPGTSVMISGQPVSEAGVLELWIRPESPQTRYRISLYSSDGGRLDSIWNPVAVIEQEGGDGSFQARRIAIDEAASRYLRLDVDTQNGSVSIDDVSISKIQLNAALQKNEQKILSGILEKIKEDQDYQLQSDSIDTLSNGFANQLDTQRQYLEYANGIYSTITFVLATSERNKMANPLVYNTFKSILSDTKRVASPLQQVRLSSMVKPFGDLVGATLNVVSAGTYTAFAEPFKSFLAATFDNSNIENGDLSRNDKKFARENGLAIYQKAEKFMAELERELARTTALDNELQVILKSTDSFRNDLELFMAETLKYGGLGQNQEIYAALMSKDEAARRNVISRVRDNIKRRADSLVEARRQTDLVQYMLRTSSYLENTQGYKERFNQITAQVLTFFDRFERSVSPEMNPFSEADDRKLWEQHAVKARAYIKESRDSFQRAYM</sequence>
<feature type="chain" id="PRO_5046386284" evidence="1">
    <location>
        <begin position="18"/>
        <end position="497"/>
    </location>
</feature>
<keyword evidence="1" id="KW-0732">Signal</keyword>
<dbReference type="Proteomes" id="UP001195903">
    <property type="component" value="Unassembled WGS sequence"/>
</dbReference>
<accession>A0ABS5V6R0</accession>
<evidence type="ECO:0000313" key="2">
    <source>
        <dbReference type="EMBL" id="MBT1445658.1"/>
    </source>
</evidence>
<gene>
    <name evidence="2" type="ORF">KJI95_14180</name>
</gene>
<proteinExistence type="predicted"/>
<evidence type="ECO:0000313" key="3">
    <source>
        <dbReference type="Proteomes" id="UP001195903"/>
    </source>
</evidence>
<protein>
    <submittedName>
        <fullName evidence="2">Uncharacterized protein</fullName>
    </submittedName>
</protein>
<reference evidence="2 3" key="1">
    <citation type="submission" date="2021-05" db="EMBL/GenBank/DDBJ databases">
        <title>Shewanella sp. JM162201.</title>
        <authorList>
            <person name="Xu S."/>
            <person name="Li A."/>
        </authorList>
    </citation>
    <scope>NUCLEOTIDE SEQUENCE [LARGE SCALE GENOMIC DNA]</scope>
    <source>
        <strain evidence="2 3">JM162201</strain>
    </source>
</reference>
<feature type="signal peptide" evidence="1">
    <location>
        <begin position="1"/>
        <end position="17"/>
    </location>
</feature>
<dbReference type="EMBL" id="JAHEPS010000005">
    <property type="protein sequence ID" value="MBT1445658.1"/>
    <property type="molecule type" value="Genomic_DNA"/>
</dbReference>
<comment type="caution">
    <text evidence="2">The sequence shown here is derived from an EMBL/GenBank/DDBJ whole genome shotgun (WGS) entry which is preliminary data.</text>
</comment>
<keyword evidence="3" id="KW-1185">Reference proteome</keyword>
<dbReference type="RefSeq" id="WP_214507845.1">
    <property type="nucleotide sequence ID" value="NZ_JAHEPS010000005.1"/>
</dbReference>